<dbReference type="PROSITE" id="PS51257">
    <property type="entry name" value="PROKAR_LIPOPROTEIN"/>
    <property type="match status" value="1"/>
</dbReference>
<dbReference type="AlphaFoldDB" id="A0A4Y2H5L2"/>
<dbReference type="EMBL" id="BGPR01256494">
    <property type="protein sequence ID" value="GBM58516.1"/>
    <property type="molecule type" value="Genomic_DNA"/>
</dbReference>
<name>A0A4Y2H5L2_ARAVE</name>
<sequence length="114" mass="12629">MLSTARRAGLDPSGLLVSSVILTSCFEATPRICWDDLRYWNRGQMTRATTEPALYSQNSTPHQRLNFKVSVALVYIHGKSLVESNFKSGILLSSSRGFTTMPLRAGVSIGSWVY</sequence>
<protein>
    <submittedName>
        <fullName evidence="3">Uncharacterized protein</fullName>
    </submittedName>
</protein>
<dbReference type="EMBL" id="BGPR01256882">
    <property type="protein sequence ID" value="GBM59614.1"/>
    <property type="molecule type" value="Genomic_DNA"/>
</dbReference>
<evidence type="ECO:0000313" key="3">
    <source>
        <dbReference type="EMBL" id="GBM59614.1"/>
    </source>
</evidence>
<gene>
    <name evidence="3" type="ORF">AVEN_208242_1</name>
    <name evidence="1" type="ORF">AVEN_260907_1</name>
    <name evidence="2" type="ORF">AVEN_40065_1</name>
</gene>
<proteinExistence type="predicted"/>
<accession>A0A4Y2H5L2</accession>
<evidence type="ECO:0000313" key="4">
    <source>
        <dbReference type="Proteomes" id="UP000499080"/>
    </source>
</evidence>
<organism evidence="3 4">
    <name type="scientific">Araneus ventricosus</name>
    <name type="common">Orbweaver spider</name>
    <name type="synonym">Epeira ventricosa</name>
    <dbReference type="NCBI Taxonomy" id="182803"/>
    <lineage>
        <taxon>Eukaryota</taxon>
        <taxon>Metazoa</taxon>
        <taxon>Ecdysozoa</taxon>
        <taxon>Arthropoda</taxon>
        <taxon>Chelicerata</taxon>
        <taxon>Arachnida</taxon>
        <taxon>Araneae</taxon>
        <taxon>Araneomorphae</taxon>
        <taxon>Entelegynae</taxon>
        <taxon>Araneoidea</taxon>
        <taxon>Araneidae</taxon>
        <taxon>Araneus</taxon>
    </lineage>
</organism>
<comment type="caution">
    <text evidence="3">The sequence shown here is derived from an EMBL/GenBank/DDBJ whole genome shotgun (WGS) entry which is preliminary data.</text>
</comment>
<evidence type="ECO:0000313" key="1">
    <source>
        <dbReference type="EMBL" id="GBM58122.1"/>
    </source>
</evidence>
<evidence type="ECO:0000313" key="2">
    <source>
        <dbReference type="EMBL" id="GBM58516.1"/>
    </source>
</evidence>
<reference evidence="3 4" key="1">
    <citation type="journal article" date="2019" name="Sci. Rep.">
        <title>Orb-weaving spider Araneus ventricosus genome elucidates the spidroin gene catalogue.</title>
        <authorList>
            <person name="Kono N."/>
            <person name="Nakamura H."/>
            <person name="Ohtoshi R."/>
            <person name="Moran D.A.P."/>
            <person name="Shinohara A."/>
            <person name="Yoshida Y."/>
            <person name="Fujiwara M."/>
            <person name="Mori M."/>
            <person name="Tomita M."/>
            <person name="Arakawa K."/>
        </authorList>
    </citation>
    <scope>NUCLEOTIDE SEQUENCE [LARGE SCALE GENOMIC DNA]</scope>
</reference>
<dbReference type="Proteomes" id="UP000499080">
    <property type="component" value="Unassembled WGS sequence"/>
</dbReference>
<keyword evidence="4" id="KW-1185">Reference proteome</keyword>
<dbReference type="EMBL" id="BGPR01256375">
    <property type="protein sequence ID" value="GBM58122.1"/>
    <property type="molecule type" value="Genomic_DNA"/>
</dbReference>